<evidence type="ECO:0000256" key="2">
    <source>
        <dbReference type="SAM" id="Phobius"/>
    </source>
</evidence>
<organism evidence="3 4">
    <name type="scientific">Lysobacter firmicutimachus</name>
    <dbReference type="NCBI Taxonomy" id="1792846"/>
    <lineage>
        <taxon>Bacteria</taxon>
        <taxon>Pseudomonadati</taxon>
        <taxon>Pseudomonadota</taxon>
        <taxon>Gammaproteobacteria</taxon>
        <taxon>Lysobacterales</taxon>
        <taxon>Lysobacteraceae</taxon>
        <taxon>Lysobacter</taxon>
    </lineage>
</organism>
<keyword evidence="3" id="KW-0378">Hydrolase</keyword>
<dbReference type="RefSeq" id="WP_336132307.1">
    <property type="nucleotide sequence ID" value="NZ_JBANDL010000002.1"/>
</dbReference>
<dbReference type="EMBL" id="JBANDL010000002">
    <property type="protein sequence ID" value="MEI2456156.1"/>
    <property type="molecule type" value="Genomic_DNA"/>
</dbReference>
<name>A0ABU8D733_9GAMM</name>
<proteinExistence type="predicted"/>
<dbReference type="NCBIfam" id="NF033512">
    <property type="entry name" value="T2SS_chap_CpaB"/>
    <property type="match status" value="1"/>
</dbReference>
<reference evidence="3 4" key="1">
    <citation type="submission" date="2024-02" db="EMBL/GenBank/DDBJ databases">
        <title>Lysobacter Genome Sequencing and Mining.</title>
        <authorList>
            <person name="Bierman J."/>
            <person name="Walker M.C."/>
        </authorList>
    </citation>
    <scope>NUCLEOTIDE SEQUENCE [LARGE SCALE GENOMIC DNA]</scope>
    <source>
        <strain evidence="3 4">PB6250</strain>
    </source>
</reference>
<accession>A0ABU8D733</accession>
<keyword evidence="2" id="KW-0472">Membrane</keyword>
<sequence>MTAGPPAGLARRRISPPQGHPDIPLSRNRALILGLVLTGAATVGLLVYYRTAPGATGNLLQDPAYRPNASPVAVTTRSGTDGIEAFVARRSATFSLDRARLQSARARKDLLQLVDPAKVAAGALKPTPRQMGDGRQFVAYDAYVLESKGVGDDIEVYVPSLGLTLHGVIDNVEVNGDIVRWSGMFEDFNSTMSKFSISQTMVDDYVLGSFDTPMGSYSLEAKNGLGWVVEQGADFHLPADGKDYIEATPQR</sequence>
<protein>
    <submittedName>
        <fullName evidence="3">Metalloprotease secretion chaperone CpaB</fullName>
    </submittedName>
</protein>
<keyword evidence="4" id="KW-1185">Reference proteome</keyword>
<dbReference type="GO" id="GO:0008237">
    <property type="term" value="F:metallopeptidase activity"/>
    <property type="evidence" value="ECO:0007669"/>
    <property type="project" value="UniProtKB-KW"/>
</dbReference>
<gene>
    <name evidence="3" type="primary">cpaB</name>
    <name evidence="3" type="ORF">V2J18_15945</name>
</gene>
<dbReference type="Proteomes" id="UP001387215">
    <property type="component" value="Unassembled WGS sequence"/>
</dbReference>
<keyword evidence="2" id="KW-1133">Transmembrane helix</keyword>
<feature type="transmembrane region" description="Helical" evidence="2">
    <location>
        <begin position="30"/>
        <end position="49"/>
    </location>
</feature>
<keyword evidence="3" id="KW-0645">Protease</keyword>
<feature type="region of interest" description="Disordered" evidence="1">
    <location>
        <begin position="1"/>
        <end position="22"/>
    </location>
</feature>
<comment type="caution">
    <text evidence="3">The sequence shown here is derived from an EMBL/GenBank/DDBJ whole genome shotgun (WGS) entry which is preliminary data.</text>
</comment>
<keyword evidence="3" id="KW-0482">Metalloprotease</keyword>
<evidence type="ECO:0000313" key="3">
    <source>
        <dbReference type="EMBL" id="MEI2456156.1"/>
    </source>
</evidence>
<keyword evidence="2" id="KW-0812">Transmembrane</keyword>
<evidence type="ECO:0000256" key="1">
    <source>
        <dbReference type="SAM" id="MobiDB-lite"/>
    </source>
</evidence>
<evidence type="ECO:0000313" key="4">
    <source>
        <dbReference type="Proteomes" id="UP001387215"/>
    </source>
</evidence>